<evidence type="ECO:0000313" key="2">
    <source>
        <dbReference type="EMBL" id="KAK4356392.1"/>
    </source>
</evidence>
<reference evidence="2" key="1">
    <citation type="submission" date="2023-12" db="EMBL/GenBank/DDBJ databases">
        <title>Genome assembly of Anisodus tanguticus.</title>
        <authorList>
            <person name="Wang Y.-J."/>
        </authorList>
    </citation>
    <scope>NUCLEOTIDE SEQUENCE</scope>
    <source>
        <strain evidence="2">KB-2021</strain>
        <tissue evidence="2">Leaf</tissue>
    </source>
</reference>
<dbReference type="Proteomes" id="UP001291623">
    <property type="component" value="Unassembled WGS sequence"/>
</dbReference>
<feature type="compositionally biased region" description="Basic and acidic residues" evidence="1">
    <location>
        <begin position="62"/>
        <end position="74"/>
    </location>
</feature>
<accession>A0AAE1V5Q7</accession>
<evidence type="ECO:0000313" key="3">
    <source>
        <dbReference type="Proteomes" id="UP001291623"/>
    </source>
</evidence>
<dbReference type="AlphaFoldDB" id="A0AAE1V5Q7"/>
<organism evidence="2 3">
    <name type="scientific">Anisodus tanguticus</name>
    <dbReference type="NCBI Taxonomy" id="243964"/>
    <lineage>
        <taxon>Eukaryota</taxon>
        <taxon>Viridiplantae</taxon>
        <taxon>Streptophyta</taxon>
        <taxon>Embryophyta</taxon>
        <taxon>Tracheophyta</taxon>
        <taxon>Spermatophyta</taxon>
        <taxon>Magnoliopsida</taxon>
        <taxon>eudicotyledons</taxon>
        <taxon>Gunneridae</taxon>
        <taxon>Pentapetalae</taxon>
        <taxon>asterids</taxon>
        <taxon>lamiids</taxon>
        <taxon>Solanales</taxon>
        <taxon>Solanaceae</taxon>
        <taxon>Solanoideae</taxon>
        <taxon>Hyoscyameae</taxon>
        <taxon>Anisodus</taxon>
    </lineage>
</organism>
<feature type="region of interest" description="Disordered" evidence="1">
    <location>
        <begin position="56"/>
        <end position="83"/>
    </location>
</feature>
<dbReference type="EMBL" id="JAVYJV010000013">
    <property type="protein sequence ID" value="KAK4356392.1"/>
    <property type="molecule type" value="Genomic_DNA"/>
</dbReference>
<comment type="caution">
    <text evidence="2">The sequence shown here is derived from an EMBL/GenBank/DDBJ whole genome shotgun (WGS) entry which is preliminary data.</text>
</comment>
<gene>
    <name evidence="2" type="ORF">RND71_025363</name>
</gene>
<sequence>MRMKRTQVHVGANEGTKTFTRTRSLSRVSNSEKLKTSRIAGYKDFEEELTNKRSLSRVSKVSKYETDEIVGRSRKDVRKKSKQ</sequence>
<name>A0AAE1V5Q7_9SOLA</name>
<keyword evidence="3" id="KW-1185">Reference proteome</keyword>
<evidence type="ECO:0000256" key="1">
    <source>
        <dbReference type="SAM" id="MobiDB-lite"/>
    </source>
</evidence>
<protein>
    <submittedName>
        <fullName evidence="2">Uncharacterized protein</fullName>
    </submittedName>
</protein>
<proteinExistence type="predicted"/>